<evidence type="ECO:0000313" key="2">
    <source>
        <dbReference type="Proteomes" id="UP001234297"/>
    </source>
</evidence>
<dbReference type="Proteomes" id="UP001234297">
    <property type="component" value="Chromosome 2"/>
</dbReference>
<evidence type="ECO:0000313" key="1">
    <source>
        <dbReference type="EMBL" id="KAJ8643598.1"/>
    </source>
</evidence>
<name>A0ACC2MD94_PERAE</name>
<accession>A0ACC2MD94</accession>
<reference evidence="1 2" key="1">
    <citation type="journal article" date="2022" name="Hortic Res">
        <title>A haplotype resolved chromosomal level avocado genome allows analysis of novel avocado genes.</title>
        <authorList>
            <person name="Nath O."/>
            <person name="Fletcher S.J."/>
            <person name="Hayward A."/>
            <person name="Shaw L.M."/>
            <person name="Masouleh A.K."/>
            <person name="Furtado A."/>
            <person name="Henry R.J."/>
            <person name="Mitter N."/>
        </authorList>
    </citation>
    <scope>NUCLEOTIDE SEQUENCE [LARGE SCALE GENOMIC DNA]</scope>
    <source>
        <strain evidence="2">cv. Hass</strain>
    </source>
</reference>
<protein>
    <submittedName>
        <fullName evidence="1">Uncharacterized protein</fullName>
    </submittedName>
</protein>
<keyword evidence="2" id="KW-1185">Reference proteome</keyword>
<comment type="caution">
    <text evidence="1">The sequence shown here is derived from an EMBL/GenBank/DDBJ whole genome shotgun (WGS) entry which is preliminary data.</text>
</comment>
<gene>
    <name evidence="1" type="ORF">MRB53_005346</name>
</gene>
<dbReference type="EMBL" id="CM056810">
    <property type="protein sequence ID" value="KAJ8643598.1"/>
    <property type="molecule type" value="Genomic_DNA"/>
</dbReference>
<sequence>MYVKYVTEEAATESSKESGGVLNLASLDLESSYCCIWNIADVRKNREQAGRGRPLSRKQRQTKRFLINAMAHARLFRGLLAISKLKPCNLA</sequence>
<organism evidence="1 2">
    <name type="scientific">Persea americana</name>
    <name type="common">Avocado</name>
    <dbReference type="NCBI Taxonomy" id="3435"/>
    <lineage>
        <taxon>Eukaryota</taxon>
        <taxon>Viridiplantae</taxon>
        <taxon>Streptophyta</taxon>
        <taxon>Embryophyta</taxon>
        <taxon>Tracheophyta</taxon>
        <taxon>Spermatophyta</taxon>
        <taxon>Magnoliopsida</taxon>
        <taxon>Magnoliidae</taxon>
        <taxon>Laurales</taxon>
        <taxon>Lauraceae</taxon>
        <taxon>Persea</taxon>
    </lineage>
</organism>
<proteinExistence type="predicted"/>